<evidence type="ECO:0000313" key="2">
    <source>
        <dbReference type="Proteomes" id="UP001500929"/>
    </source>
</evidence>
<sequence>MTHTDTLDGETPTEGGVARRSVLAAAWAAPVVVATLAAPRASASTVGVNSVQYTSFSSASFQDEQINVNRPLAIVIDGTLAAGDLVTMVVAGTMVRSGGGAGSSRTTPLRISAVNGPNFNVVSTSAGGDGSQTIVLVSNNALPEGTYRKTISWIPLEGSTTEQAQAEILTWPLGTYTADITVDVAGVTGAAQAYTLNRTPVGGAGD</sequence>
<evidence type="ECO:0000313" key="1">
    <source>
        <dbReference type="EMBL" id="GAA2231783.1"/>
    </source>
</evidence>
<dbReference type="EMBL" id="BAAAQY010000004">
    <property type="protein sequence ID" value="GAA2231783.1"/>
    <property type="molecule type" value="Genomic_DNA"/>
</dbReference>
<proteinExistence type="predicted"/>
<comment type="caution">
    <text evidence="1">The sequence shown here is derived from an EMBL/GenBank/DDBJ whole genome shotgun (WGS) entry which is preliminary data.</text>
</comment>
<organism evidence="1 2">
    <name type="scientific">Herbiconiux moechotypicola</name>
    <dbReference type="NCBI Taxonomy" id="637393"/>
    <lineage>
        <taxon>Bacteria</taxon>
        <taxon>Bacillati</taxon>
        <taxon>Actinomycetota</taxon>
        <taxon>Actinomycetes</taxon>
        <taxon>Micrococcales</taxon>
        <taxon>Microbacteriaceae</taxon>
        <taxon>Herbiconiux</taxon>
    </lineage>
</organism>
<dbReference type="RefSeq" id="WP_259479094.1">
    <property type="nucleotide sequence ID" value="NZ_BAAAQY010000004.1"/>
</dbReference>
<dbReference type="Proteomes" id="UP001500929">
    <property type="component" value="Unassembled WGS sequence"/>
</dbReference>
<protein>
    <submittedName>
        <fullName evidence="1">Uncharacterized protein</fullName>
    </submittedName>
</protein>
<name>A0ABN3DJH9_9MICO</name>
<reference evidence="1 2" key="1">
    <citation type="journal article" date="2019" name="Int. J. Syst. Evol. Microbiol.">
        <title>The Global Catalogue of Microorganisms (GCM) 10K type strain sequencing project: providing services to taxonomists for standard genome sequencing and annotation.</title>
        <authorList>
            <consortium name="The Broad Institute Genomics Platform"/>
            <consortium name="The Broad Institute Genome Sequencing Center for Infectious Disease"/>
            <person name="Wu L."/>
            <person name="Ma J."/>
        </authorList>
    </citation>
    <scope>NUCLEOTIDE SEQUENCE [LARGE SCALE GENOMIC DNA]</scope>
    <source>
        <strain evidence="1 2">JCM 16117</strain>
    </source>
</reference>
<gene>
    <name evidence="1" type="ORF">GCM10009851_15960</name>
</gene>
<accession>A0ABN3DJH9</accession>
<dbReference type="InterPro" id="IPR006311">
    <property type="entry name" value="TAT_signal"/>
</dbReference>
<keyword evidence="2" id="KW-1185">Reference proteome</keyword>
<dbReference type="PROSITE" id="PS51318">
    <property type="entry name" value="TAT"/>
    <property type="match status" value="1"/>
</dbReference>